<keyword evidence="11 12" id="KW-0472">Membrane</keyword>
<protein>
    <submittedName>
        <fullName evidence="14">Fatty acid desaturase</fullName>
    </submittedName>
</protein>
<keyword evidence="7 12" id="KW-1133">Transmembrane helix</keyword>
<name>A0ABN1Q586_9ACTN</name>
<organism evidence="14 15">
    <name type="scientific">Actinocorallia libanotica</name>
    <dbReference type="NCBI Taxonomy" id="46162"/>
    <lineage>
        <taxon>Bacteria</taxon>
        <taxon>Bacillati</taxon>
        <taxon>Actinomycetota</taxon>
        <taxon>Actinomycetes</taxon>
        <taxon>Streptosporangiales</taxon>
        <taxon>Thermomonosporaceae</taxon>
        <taxon>Actinocorallia</taxon>
    </lineage>
</organism>
<dbReference type="EMBL" id="BAAAHH010000001">
    <property type="protein sequence ID" value="GAA0937885.1"/>
    <property type="molecule type" value="Genomic_DNA"/>
</dbReference>
<evidence type="ECO:0000256" key="5">
    <source>
        <dbReference type="ARBA" id="ARBA00022692"/>
    </source>
</evidence>
<keyword evidence="15" id="KW-1185">Reference proteome</keyword>
<evidence type="ECO:0000256" key="8">
    <source>
        <dbReference type="ARBA" id="ARBA00023002"/>
    </source>
</evidence>
<dbReference type="Proteomes" id="UP001500665">
    <property type="component" value="Unassembled WGS sequence"/>
</dbReference>
<comment type="similarity">
    <text evidence="2">Belongs to the fatty acid desaturase type 1 family. AlkB subfamily.</text>
</comment>
<evidence type="ECO:0000256" key="2">
    <source>
        <dbReference type="ARBA" id="ARBA00010823"/>
    </source>
</evidence>
<dbReference type="CDD" id="cd03512">
    <property type="entry name" value="Alkane-hydroxylase"/>
    <property type="match status" value="1"/>
</dbReference>
<dbReference type="Pfam" id="PF00487">
    <property type="entry name" value="FA_desaturase"/>
    <property type="match status" value="1"/>
</dbReference>
<keyword evidence="6" id="KW-0479">Metal-binding</keyword>
<evidence type="ECO:0000256" key="7">
    <source>
        <dbReference type="ARBA" id="ARBA00022989"/>
    </source>
</evidence>
<evidence type="ECO:0000256" key="11">
    <source>
        <dbReference type="ARBA" id="ARBA00023136"/>
    </source>
</evidence>
<evidence type="ECO:0000313" key="14">
    <source>
        <dbReference type="EMBL" id="GAA0937885.1"/>
    </source>
</evidence>
<dbReference type="RefSeq" id="WP_344236197.1">
    <property type="nucleotide sequence ID" value="NZ_BAAAHH010000001.1"/>
</dbReference>
<gene>
    <name evidence="14" type="ORF">GCM10009550_05050</name>
</gene>
<feature type="transmembrane region" description="Helical" evidence="12">
    <location>
        <begin position="90"/>
        <end position="109"/>
    </location>
</feature>
<feature type="transmembrane region" description="Helical" evidence="12">
    <location>
        <begin position="19"/>
        <end position="38"/>
    </location>
</feature>
<feature type="transmembrane region" description="Helical" evidence="12">
    <location>
        <begin position="230"/>
        <end position="255"/>
    </location>
</feature>
<accession>A0ABN1Q586</accession>
<keyword evidence="10" id="KW-0503">Monooxygenase</keyword>
<comment type="subcellular location">
    <subcellularLocation>
        <location evidence="1">Cell inner membrane</location>
        <topology evidence="1">Multi-pass membrane protein</topology>
    </subcellularLocation>
</comment>
<sequence length="390" mass="44072">MTAEATSAPPYDWVDEKKYLWLLGLILPAAPFLSWGLVEATGWGVFWFLGPVLFGELVPFLDRRIGKDAGNPPESVLAWLERQRYYRWCVYAYLPLHYGGLVLACWMWSRGDVAGWEKIGLVMTLGLVGTTGINAAHELGHKKESVERWLSKIALAPTGYGHFYIEHNRGHHVRVATPEDPASARLGESFYRFWPRAVRGSLTSAWRLEKARLARSGHGPWTWRNDVLNAWAMSIVLFGALIAVFGAGVIPWLLLQAVIGFSGLEVVNYIEHYGLLRQKTANGRYERCSPRHSWNSDDIASNILLFHLQRHSDHHANPTRRYQALRHFDEAPELPGGYATMVRIAYIPPLWRKVMDKRVIRHYGGDAAKANIQPGKHARYGVAALAEETA</sequence>
<dbReference type="InterPro" id="IPR005804">
    <property type="entry name" value="FA_desaturase_dom"/>
</dbReference>
<evidence type="ECO:0000256" key="3">
    <source>
        <dbReference type="ARBA" id="ARBA00022475"/>
    </source>
</evidence>
<keyword evidence="4" id="KW-0997">Cell inner membrane</keyword>
<evidence type="ECO:0000256" key="6">
    <source>
        <dbReference type="ARBA" id="ARBA00022723"/>
    </source>
</evidence>
<proteinExistence type="inferred from homology"/>
<comment type="caution">
    <text evidence="14">The sequence shown here is derived from an EMBL/GenBank/DDBJ whole genome shotgun (WGS) entry which is preliminary data.</text>
</comment>
<evidence type="ECO:0000256" key="9">
    <source>
        <dbReference type="ARBA" id="ARBA00023004"/>
    </source>
</evidence>
<dbReference type="PANTHER" id="PTHR38674">
    <property type="entry name" value="ALKANE 1-MONOOXYGENASE 1"/>
    <property type="match status" value="1"/>
</dbReference>
<evidence type="ECO:0000256" key="12">
    <source>
        <dbReference type="SAM" id="Phobius"/>
    </source>
</evidence>
<evidence type="ECO:0000256" key="1">
    <source>
        <dbReference type="ARBA" id="ARBA00004429"/>
    </source>
</evidence>
<feature type="transmembrane region" description="Helical" evidence="12">
    <location>
        <begin position="44"/>
        <end position="61"/>
    </location>
</feature>
<dbReference type="PANTHER" id="PTHR38674:SF1">
    <property type="entry name" value="ALKANE 1-MONOOXYGENASE 1"/>
    <property type="match status" value="1"/>
</dbReference>
<dbReference type="InterPro" id="IPR033885">
    <property type="entry name" value="AlkB/XylM"/>
</dbReference>
<keyword evidence="9" id="KW-0408">Iron</keyword>
<feature type="domain" description="Fatty acid desaturase" evidence="13">
    <location>
        <begin position="116"/>
        <end position="341"/>
    </location>
</feature>
<evidence type="ECO:0000259" key="13">
    <source>
        <dbReference type="Pfam" id="PF00487"/>
    </source>
</evidence>
<keyword evidence="5 12" id="KW-0812">Transmembrane</keyword>
<reference evidence="14 15" key="1">
    <citation type="journal article" date="2019" name="Int. J. Syst. Evol. Microbiol.">
        <title>The Global Catalogue of Microorganisms (GCM) 10K type strain sequencing project: providing services to taxonomists for standard genome sequencing and annotation.</title>
        <authorList>
            <consortium name="The Broad Institute Genomics Platform"/>
            <consortium name="The Broad Institute Genome Sequencing Center for Infectious Disease"/>
            <person name="Wu L."/>
            <person name="Ma J."/>
        </authorList>
    </citation>
    <scope>NUCLEOTIDE SEQUENCE [LARGE SCALE GENOMIC DNA]</scope>
    <source>
        <strain evidence="14 15">JCM 10696</strain>
    </source>
</reference>
<evidence type="ECO:0000313" key="15">
    <source>
        <dbReference type="Proteomes" id="UP001500665"/>
    </source>
</evidence>
<keyword evidence="8" id="KW-0560">Oxidoreductase</keyword>
<evidence type="ECO:0000256" key="4">
    <source>
        <dbReference type="ARBA" id="ARBA00022519"/>
    </source>
</evidence>
<keyword evidence="3" id="KW-1003">Cell membrane</keyword>
<evidence type="ECO:0000256" key="10">
    <source>
        <dbReference type="ARBA" id="ARBA00023033"/>
    </source>
</evidence>